<reference evidence="1 2" key="1">
    <citation type="journal article" date="2019" name="New Phytol.">
        <title>Comparative genomics reveals unique wood-decay strategies and fruiting body development in the Schizophyllaceae.</title>
        <authorList>
            <person name="Almasi E."/>
            <person name="Sahu N."/>
            <person name="Krizsan K."/>
            <person name="Balint B."/>
            <person name="Kovacs G.M."/>
            <person name="Kiss B."/>
            <person name="Cseklye J."/>
            <person name="Drula E."/>
            <person name="Henrissat B."/>
            <person name="Nagy I."/>
            <person name="Chovatia M."/>
            <person name="Adam C."/>
            <person name="LaButti K."/>
            <person name="Lipzen A."/>
            <person name="Riley R."/>
            <person name="Grigoriev I.V."/>
            <person name="Nagy L.G."/>
        </authorList>
    </citation>
    <scope>NUCLEOTIDE SEQUENCE [LARGE SCALE GENOMIC DNA]</scope>
    <source>
        <strain evidence="1 2">NL-1724</strain>
    </source>
</reference>
<evidence type="ECO:0000313" key="2">
    <source>
        <dbReference type="Proteomes" id="UP000320762"/>
    </source>
</evidence>
<organism evidence="1 2">
    <name type="scientific">Schizophyllum amplum</name>
    <dbReference type="NCBI Taxonomy" id="97359"/>
    <lineage>
        <taxon>Eukaryota</taxon>
        <taxon>Fungi</taxon>
        <taxon>Dikarya</taxon>
        <taxon>Basidiomycota</taxon>
        <taxon>Agaricomycotina</taxon>
        <taxon>Agaricomycetes</taxon>
        <taxon>Agaricomycetidae</taxon>
        <taxon>Agaricales</taxon>
        <taxon>Schizophyllaceae</taxon>
        <taxon>Schizophyllum</taxon>
    </lineage>
</organism>
<dbReference type="Proteomes" id="UP000320762">
    <property type="component" value="Unassembled WGS sequence"/>
</dbReference>
<name>A0A550CP29_9AGAR</name>
<dbReference type="AlphaFoldDB" id="A0A550CP29"/>
<protein>
    <submittedName>
        <fullName evidence="1">Uncharacterized protein</fullName>
    </submittedName>
</protein>
<keyword evidence="2" id="KW-1185">Reference proteome</keyword>
<evidence type="ECO:0000313" key="1">
    <source>
        <dbReference type="EMBL" id="TRM66545.1"/>
    </source>
</evidence>
<proteinExistence type="predicted"/>
<dbReference type="EMBL" id="VDMD01000003">
    <property type="protein sequence ID" value="TRM66545.1"/>
    <property type="molecule type" value="Genomic_DNA"/>
</dbReference>
<sequence>MCKQVQLRQVYLPFCLPYLSSSVHLPPRLCSFSRETPFAFELHPSPSQTSPLAFVNSPLHACLPLTLASTPSPFANMPPCLLNTPLAF</sequence>
<gene>
    <name evidence="1" type="ORF">BD626DRAFT_483037</name>
</gene>
<comment type="caution">
    <text evidence="1">The sequence shown here is derived from an EMBL/GenBank/DDBJ whole genome shotgun (WGS) entry which is preliminary data.</text>
</comment>
<accession>A0A550CP29</accession>